<gene>
    <name evidence="1" type="ORF">QNA08_12355</name>
</gene>
<evidence type="ECO:0000313" key="2">
    <source>
        <dbReference type="Proteomes" id="UP001321492"/>
    </source>
</evidence>
<reference evidence="1 2" key="1">
    <citation type="submission" date="2023-05" db="EMBL/GenBank/DDBJ databases">
        <title>Chelatococcus sp. nov., a moderately thermophilic bacterium isolated from hot spring microbial mat.</title>
        <authorList>
            <person name="Hu C.-J."/>
            <person name="Li W.-J."/>
        </authorList>
    </citation>
    <scope>NUCLEOTIDE SEQUENCE [LARGE SCALE GENOMIC DNA]</scope>
    <source>
        <strain evidence="1 2">SYSU G07232</strain>
    </source>
</reference>
<evidence type="ECO:0000313" key="1">
    <source>
        <dbReference type="EMBL" id="MDJ1159028.1"/>
    </source>
</evidence>
<name>A0ABT7AI46_9HYPH</name>
<dbReference type="Pfam" id="PF11367">
    <property type="entry name" value="Tail_completion_gp17"/>
    <property type="match status" value="1"/>
</dbReference>
<keyword evidence="2" id="KW-1185">Reference proteome</keyword>
<dbReference type="Gene3D" id="3.30.2000.30">
    <property type="match status" value="1"/>
</dbReference>
<proteinExistence type="predicted"/>
<dbReference type="InterPro" id="IPR053745">
    <property type="entry name" value="Viral_Tail_Comp_sf"/>
</dbReference>
<dbReference type="RefSeq" id="WP_283741202.1">
    <property type="nucleotide sequence ID" value="NZ_JASJEV010000007.1"/>
</dbReference>
<dbReference type="Proteomes" id="UP001321492">
    <property type="component" value="Unassembled WGS sequence"/>
</dbReference>
<dbReference type="EMBL" id="JASJEV010000007">
    <property type="protein sequence ID" value="MDJ1159028.1"/>
    <property type="molecule type" value="Genomic_DNA"/>
</dbReference>
<comment type="caution">
    <text evidence="1">The sequence shown here is derived from an EMBL/GenBank/DDBJ whole genome shotgun (WGS) entry which is preliminary data.</text>
</comment>
<protein>
    <submittedName>
        <fullName evidence="1">DUF3168 domain-containing protein</fullName>
    </submittedName>
</protein>
<organism evidence="1 2">
    <name type="scientific">Chelatococcus albus</name>
    <dbReference type="NCBI Taxonomy" id="3047466"/>
    <lineage>
        <taxon>Bacteria</taxon>
        <taxon>Pseudomonadati</taxon>
        <taxon>Pseudomonadota</taxon>
        <taxon>Alphaproteobacteria</taxon>
        <taxon>Hyphomicrobiales</taxon>
        <taxon>Chelatococcaceae</taxon>
        <taxon>Chelatococcus</taxon>
    </lineage>
</organism>
<dbReference type="InterPro" id="IPR021508">
    <property type="entry name" value="Gp17-like"/>
</dbReference>
<accession>A0ABT7AI46</accession>
<sequence>MVFGDQRLTDRSTASDRGHEQEVTLVIWAKGLGARAALEAAERIRVLLDDAALTLAGHRLVLLAVTRCELKRDERARAARVALTLRAVTEEL</sequence>